<organism evidence="2">
    <name type="scientific">Aegilops tauschii</name>
    <name type="common">Tausch's goatgrass</name>
    <name type="synonym">Aegilops squarrosa</name>
    <dbReference type="NCBI Taxonomy" id="37682"/>
    <lineage>
        <taxon>Eukaryota</taxon>
        <taxon>Viridiplantae</taxon>
        <taxon>Streptophyta</taxon>
        <taxon>Embryophyta</taxon>
        <taxon>Tracheophyta</taxon>
        <taxon>Spermatophyta</taxon>
        <taxon>Magnoliopsida</taxon>
        <taxon>Liliopsida</taxon>
        <taxon>Poales</taxon>
        <taxon>Poaceae</taxon>
        <taxon>BOP clade</taxon>
        <taxon>Pooideae</taxon>
        <taxon>Triticodae</taxon>
        <taxon>Triticeae</taxon>
        <taxon>Triticinae</taxon>
        <taxon>Aegilops</taxon>
    </lineage>
</organism>
<sequence length="153" mass="16938">MRRRALRGKGQGKGKGRGGDKKDVAEKDVESVVQLEEEHVELEDVAQDGAHDLGAGDDANSDADEGEMEKEVEGLLIASHCCICIKMPPRNNHLFIFSNLIYNNHPFIAVLKCTRNNHMFIFSNLIYNNHPFMEVLKSTKCGAVPIGSLGDLF</sequence>
<dbReference type="AlphaFoldDB" id="M8AN10"/>
<protein>
    <submittedName>
        <fullName evidence="2">Uncharacterized protein</fullName>
    </submittedName>
</protein>
<feature type="region of interest" description="Disordered" evidence="1">
    <location>
        <begin position="1"/>
        <end position="30"/>
    </location>
</feature>
<dbReference type="EnsemblPlants" id="EMT05906">
    <property type="protein sequence ID" value="EMT05906"/>
    <property type="gene ID" value="F775_43690"/>
</dbReference>
<name>M8AN10_AEGTA</name>
<accession>M8AN10</accession>
<feature type="region of interest" description="Disordered" evidence="1">
    <location>
        <begin position="45"/>
        <end position="66"/>
    </location>
</feature>
<evidence type="ECO:0000313" key="2">
    <source>
        <dbReference type="EnsemblPlants" id="EMT05906"/>
    </source>
</evidence>
<feature type="compositionally biased region" description="Basic residues" evidence="1">
    <location>
        <begin position="1"/>
        <end position="16"/>
    </location>
</feature>
<evidence type="ECO:0000256" key="1">
    <source>
        <dbReference type="SAM" id="MobiDB-lite"/>
    </source>
</evidence>
<proteinExistence type="predicted"/>
<reference evidence="2" key="1">
    <citation type="submission" date="2015-06" db="UniProtKB">
        <authorList>
            <consortium name="EnsemblPlants"/>
        </authorList>
    </citation>
    <scope>IDENTIFICATION</scope>
</reference>
<feature type="compositionally biased region" description="Basic and acidic residues" evidence="1">
    <location>
        <begin position="17"/>
        <end position="30"/>
    </location>
</feature>